<evidence type="ECO:0000256" key="4">
    <source>
        <dbReference type="ARBA" id="ARBA00023163"/>
    </source>
</evidence>
<dbReference type="SUPFAM" id="SSF46785">
    <property type="entry name" value="Winged helix' DNA-binding domain"/>
    <property type="match status" value="1"/>
</dbReference>
<dbReference type="InterPro" id="IPR050397">
    <property type="entry name" value="Env_Response_Regulators"/>
</dbReference>
<feature type="domain" description="HTH crp-type" evidence="6">
    <location>
        <begin position="131"/>
        <end position="196"/>
    </location>
</feature>
<keyword evidence="1" id="KW-0805">Transcription regulation</keyword>
<dbReference type="RefSeq" id="WP_163251006.1">
    <property type="nucleotide sequence ID" value="NZ_JAAIUV010000007.1"/>
</dbReference>
<dbReference type="EMBL" id="JAAIUV010000007">
    <property type="protein sequence ID" value="NEX78479.1"/>
    <property type="molecule type" value="Genomic_DNA"/>
</dbReference>
<comment type="caution">
    <text evidence="7">The sequence shown here is derived from an EMBL/GenBank/DDBJ whole genome shotgun (WGS) entry which is preliminary data.</text>
</comment>
<dbReference type="SMART" id="SM00100">
    <property type="entry name" value="cNMP"/>
    <property type="match status" value="1"/>
</dbReference>
<dbReference type="GO" id="GO:0005829">
    <property type="term" value="C:cytosol"/>
    <property type="evidence" value="ECO:0007669"/>
    <property type="project" value="TreeGrafter"/>
</dbReference>
<dbReference type="InterPro" id="IPR014710">
    <property type="entry name" value="RmlC-like_jellyroll"/>
</dbReference>
<sequence length="206" mass="23908">MKELLYKWEPFLKYGQRFEVERNKLIYRQGEKGRGFYYLSKGEIKITLLSDKGDERIINVVPPGMLFGEHGVHQEPYLTSAAAGCPSVIYYFSDEAAAMIYARHPEAAEIYTNSLIYKFRTIAEIISLMDCPIEQQMAHYLLKLYYENNGNASMNQTSLAKYLGASRITINRIIQKWKQKNYITLKNRQIFINDAEKIKAIAHDKC</sequence>
<evidence type="ECO:0000256" key="3">
    <source>
        <dbReference type="ARBA" id="ARBA00023159"/>
    </source>
</evidence>
<dbReference type="SUPFAM" id="SSF51206">
    <property type="entry name" value="cAMP-binding domain-like"/>
    <property type="match status" value="1"/>
</dbReference>
<keyword evidence="4" id="KW-0804">Transcription</keyword>
<keyword evidence="2" id="KW-0238">DNA-binding</keyword>
<name>A0A6B3TQ59_9BACI</name>
<gene>
    <name evidence="7" type="ORF">G4Z05_06165</name>
</gene>
<dbReference type="SMART" id="SM00419">
    <property type="entry name" value="HTH_CRP"/>
    <property type="match status" value="1"/>
</dbReference>
<evidence type="ECO:0000256" key="1">
    <source>
        <dbReference type="ARBA" id="ARBA00023015"/>
    </source>
</evidence>
<feature type="domain" description="Cyclic nucleotide-binding" evidence="5">
    <location>
        <begin position="1"/>
        <end position="72"/>
    </location>
</feature>
<dbReference type="Pfam" id="PF00027">
    <property type="entry name" value="cNMP_binding"/>
    <property type="match status" value="1"/>
</dbReference>
<organism evidence="7 8">
    <name type="scientific">Neobacillus thermocopriae</name>
    <dbReference type="NCBI Taxonomy" id="1215031"/>
    <lineage>
        <taxon>Bacteria</taxon>
        <taxon>Bacillati</taxon>
        <taxon>Bacillota</taxon>
        <taxon>Bacilli</taxon>
        <taxon>Bacillales</taxon>
        <taxon>Bacillaceae</taxon>
        <taxon>Neobacillus</taxon>
    </lineage>
</organism>
<reference evidence="7" key="1">
    <citation type="submission" date="2020-02" db="EMBL/GenBank/DDBJ databases">
        <title>Bacillus sedimentmangrovi sp. nov., isolated from sediment of the mangrove ecosystem.</title>
        <authorList>
            <person name="Liu G."/>
        </authorList>
    </citation>
    <scope>NUCLEOTIDE SEQUENCE [LARGE SCALE GENOMIC DNA]</scope>
    <source>
        <strain evidence="7">SgZ-7</strain>
    </source>
</reference>
<dbReference type="InterPro" id="IPR036390">
    <property type="entry name" value="WH_DNA-bd_sf"/>
</dbReference>
<evidence type="ECO:0000259" key="5">
    <source>
        <dbReference type="PROSITE" id="PS50042"/>
    </source>
</evidence>
<dbReference type="Gene3D" id="2.60.120.10">
    <property type="entry name" value="Jelly Rolls"/>
    <property type="match status" value="1"/>
</dbReference>
<dbReference type="PANTHER" id="PTHR24567:SF28">
    <property type="entry name" value="LISTERIOLYSIN REGULATORY PROTEIN"/>
    <property type="match status" value="1"/>
</dbReference>
<dbReference type="Proteomes" id="UP000481621">
    <property type="component" value="Unassembled WGS sequence"/>
</dbReference>
<dbReference type="GO" id="GO:0003700">
    <property type="term" value="F:DNA-binding transcription factor activity"/>
    <property type="evidence" value="ECO:0007669"/>
    <property type="project" value="TreeGrafter"/>
</dbReference>
<dbReference type="Pfam" id="PF13545">
    <property type="entry name" value="HTH_Crp_2"/>
    <property type="match status" value="1"/>
</dbReference>
<accession>A0A6B3TQ59</accession>
<keyword evidence="3" id="KW-0010">Activator</keyword>
<dbReference type="InterPro" id="IPR018490">
    <property type="entry name" value="cNMP-bd_dom_sf"/>
</dbReference>
<proteinExistence type="predicted"/>
<evidence type="ECO:0000259" key="6">
    <source>
        <dbReference type="PROSITE" id="PS51063"/>
    </source>
</evidence>
<dbReference type="PANTHER" id="PTHR24567">
    <property type="entry name" value="CRP FAMILY TRANSCRIPTIONAL REGULATORY PROTEIN"/>
    <property type="match status" value="1"/>
</dbReference>
<keyword evidence="8" id="KW-1185">Reference proteome</keyword>
<dbReference type="InterPro" id="IPR012318">
    <property type="entry name" value="HTH_CRP"/>
</dbReference>
<dbReference type="InterPro" id="IPR000595">
    <property type="entry name" value="cNMP-bd_dom"/>
</dbReference>
<dbReference type="AlphaFoldDB" id="A0A6B3TQ59"/>
<dbReference type="PROSITE" id="PS51063">
    <property type="entry name" value="HTH_CRP_2"/>
    <property type="match status" value="1"/>
</dbReference>
<dbReference type="GO" id="GO:0003677">
    <property type="term" value="F:DNA binding"/>
    <property type="evidence" value="ECO:0007669"/>
    <property type="project" value="UniProtKB-KW"/>
</dbReference>
<dbReference type="PROSITE" id="PS50042">
    <property type="entry name" value="CNMP_BINDING_3"/>
    <property type="match status" value="1"/>
</dbReference>
<evidence type="ECO:0000313" key="8">
    <source>
        <dbReference type="Proteomes" id="UP000481621"/>
    </source>
</evidence>
<dbReference type="CDD" id="cd00038">
    <property type="entry name" value="CAP_ED"/>
    <property type="match status" value="1"/>
</dbReference>
<protein>
    <submittedName>
        <fullName evidence="7">Crp/Fnr family transcriptional regulator</fullName>
    </submittedName>
</protein>
<evidence type="ECO:0000256" key="2">
    <source>
        <dbReference type="ARBA" id="ARBA00023125"/>
    </source>
</evidence>
<evidence type="ECO:0000313" key="7">
    <source>
        <dbReference type="EMBL" id="NEX78479.1"/>
    </source>
</evidence>